<gene>
    <name evidence="1" type="ORF">A2837_01040</name>
</gene>
<dbReference type="EMBL" id="MFKO01000002">
    <property type="protein sequence ID" value="OGG41783.1"/>
    <property type="molecule type" value="Genomic_DNA"/>
</dbReference>
<comment type="caution">
    <text evidence="1">The sequence shown here is derived from an EMBL/GenBank/DDBJ whole genome shotgun (WGS) entry which is preliminary data.</text>
</comment>
<dbReference type="AlphaFoldDB" id="A0A1F6BY90"/>
<protein>
    <recommendedName>
        <fullName evidence="3">Response regulatory domain-containing protein</fullName>
    </recommendedName>
</protein>
<sequence>MQVIVRYGQIVTSQQGECAMFEQMVKVLCIGESHEAQTNLSNVGCRVVFSPSGEVAEKLIELTETTAFGEFKLVVVYDWIASRQVGIRDIQHLRNTNWKDGPILFMTPERETLFNFDFNKARVEFIRTPVVSKVLAETIARIARE</sequence>
<evidence type="ECO:0008006" key="3">
    <source>
        <dbReference type="Google" id="ProtNLM"/>
    </source>
</evidence>
<dbReference type="Proteomes" id="UP000176322">
    <property type="component" value="Unassembled WGS sequence"/>
</dbReference>
<proteinExistence type="predicted"/>
<evidence type="ECO:0000313" key="1">
    <source>
        <dbReference type="EMBL" id="OGG41783.1"/>
    </source>
</evidence>
<name>A0A1F6BY90_9BACT</name>
<organism evidence="1 2">
    <name type="scientific">Candidatus Kaiserbacteria bacterium RIFCSPHIGHO2_01_FULL_46_22</name>
    <dbReference type="NCBI Taxonomy" id="1798475"/>
    <lineage>
        <taxon>Bacteria</taxon>
        <taxon>Candidatus Kaiseribacteriota</taxon>
    </lineage>
</organism>
<accession>A0A1F6BY90</accession>
<dbReference type="STRING" id="1798475.A2837_01040"/>
<reference evidence="1 2" key="1">
    <citation type="journal article" date="2016" name="Nat. Commun.">
        <title>Thousands of microbial genomes shed light on interconnected biogeochemical processes in an aquifer system.</title>
        <authorList>
            <person name="Anantharaman K."/>
            <person name="Brown C.T."/>
            <person name="Hug L.A."/>
            <person name="Sharon I."/>
            <person name="Castelle C.J."/>
            <person name="Probst A.J."/>
            <person name="Thomas B.C."/>
            <person name="Singh A."/>
            <person name="Wilkins M.J."/>
            <person name="Karaoz U."/>
            <person name="Brodie E.L."/>
            <person name="Williams K.H."/>
            <person name="Hubbard S.S."/>
            <person name="Banfield J.F."/>
        </authorList>
    </citation>
    <scope>NUCLEOTIDE SEQUENCE [LARGE SCALE GENOMIC DNA]</scope>
</reference>
<evidence type="ECO:0000313" key="2">
    <source>
        <dbReference type="Proteomes" id="UP000176322"/>
    </source>
</evidence>